<dbReference type="InterPro" id="IPR011059">
    <property type="entry name" value="Metal-dep_hydrolase_composite"/>
</dbReference>
<evidence type="ECO:0000256" key="3">
    <source>
        <dbReference type="ARBA" id="ARBA00012934"/>
    </source>
</evidence>
<dbReference type="InterPro" id="IPR050112">
    <property type="entry name" value="Urease_alpha_subunit"/>
</dbReference>
<dbReference type="InterPro" id="IPR002019">
    <property type="entry name" value="Urease_beta-like"/>
</dbReference>
<dbReference type="InterPro" id="IPR036463">
    <property type="entry name" value="Urease_gamma_sf"/>
</dbReference>
<comment type="cofactor">
    <cofactor evidence="1">
        <name>Ni cation</name>
        <dbReference type="ChEBI" id="CHEBI:25516"/>
    </cofactor>
</comment>
<dbReference type="Gene3D" id="3.30.280.10">
    <property type="entry name" value="Urease, gamma-like subunit"/>
    <property type="match status" value="1"/>
</dbReference>
<dbReference type="InterPro" id="IPR011612">
    <property type="entry name" value="Urease_alpha_N_dom"/>
</dbReference>
<keyword evidence="11" id="KW-1185">Reference proteome</keyword>
<dbReference type="PANTHER" id="PTHR43440">
    <property type="entry name" value="UREASE"/>
    <property type="match status" value="1"/>
</dbReference>
<dbReference type="PROSITE" id="PS01120">
    <property type="entry name" value="UREASE_1"/>
    <property type="match status" value="1"/>
</dbReference>
<dbReference type="PANTHER" id="PTHR43440:SF1">
    <property type="entry name" value="UREASE"/>
    <property type="match status" value="1"/>
</dbReference>
<feature type="binding site" evidence="8">
    <location>
        <position position="485"/>
    </location>
    <ligand>
        <name>substrate</name>
    </ligand>
</feature>
<keyword evidence="6 7" id="KW-0378">Hydrolase</keyword>
<evidence type="ECO:0000313" key="11">
    <source>
        <dbReference type="Proteomes" id="UP001610446"/>
    </source>
</evidence>
<evidence type="ECO:0000256" key="8">
    <source>
        <dbReference type="PROSITE-ProRule" id="PRU00700"/>
    </source>
</evidence>
<dbReference type="Pfam" id="PF00699">
    <property type="entry name" value="Urease_beta"/>
    <property type="match status" value="1"/>
</dbReference>
<dbReference type="InterPro" id="IPR006680">
    <property type="entry name" value="Amidohydro-rel"/>
</dbReference>
<dbReference type="InterPro" id="IPR029754">
    <property type="entry name" value="Urease_Ni-bd"/>
</dbReference>
<evidence type="ECO:0000259" key="9">
    <source>
        <dbReference type="PROSITE" id="PS51368"/>
    </source>
</evidence>
<comment type="catalytic activity">
    <reaction evidence="7">
        <text>urea + 2 H2O + H(+) = hydrogencarbonate + 2 NH4(+)</text>
        <dbReference type="Rhea" id="RHEA:20557"/>
        <dbReference type="ChEBI" id="CHEBI:15377"/>
        <dbReference type="ChEBI" id="CHEBI:15378"/>
        <dbReference type="ChEBI" id="CHEBI:16199"/>
        <dbReference type="ChEBI" id="CHEBI:17544"/>
        <dbReference type="ChEBI" id="CHEBI:28938"/>
        <dbReference type="EC" id="3.5.1.5"/>
    </reaction>
</comment>
<evidence type="ECO:0000256" key="1">
    <source>
        <dbReference type="ARBA" id="ARBA00001948"/>
    </source>
</evidence>
<organism evidence="10 11">
    <name type="scientific">Aspergillus pseudoustus</name>
    <dbReference type="NCBI Taxonomy" id="1810923"/>
    <lineage>
        <taxon>Eukaryota</taxon>
        <taxon>Fungi</taxon>
        <taxon>Dikarya</taxon>
        <taxon>Ascomycota</taxon>
        <taxon>Pezizomycotina</taxon>
        <taxon>Eurotiomycetes</taxon>
        <taxon>Eurotiomycetidae</taxon>
        <taxon>Eurotiales</taxon>
        <taxon>Aspergillaceae</taxon>
        <taxon>Aspergillus</taxon>
        <taxon>Aspergillus subgen. Nidulantes</taxon>
    </lineage>
</organism>
<accession>A0ABR4J5N6</accession>
<protein>
    <recommendedName>
        <fullName evidence="3 7">Urease</fullName>
        <ecNumber evidence="3 7">3.5.1.5</ecNumber>
    </recommendedName>
    <alternativeName>
        <fullName evidence="7">Urea amidohydrolase</fullName>
    </alternativeName>
</protein>
<evidence type="ECO:0000256" key="7">
    <source>
        <dbReference type="PIRNR" id="PIRNR001222"/>
    </source>
</evidence>
<dbReference type="InterPro" id="IPR008221">
    <property type="entry name" value="Urease"/>
</dbReference>
<dbReference type="Pfam" id="PF01979">
    <property type="entry name" value="Amidohydro_1"/>
    <property type="match status" value="1"/>
</dbReference>
<dbReference type="PRINTS" id="PR01752">
    <property type="entry name" value="UREASE"/>
</dbReference>
<evidence type="ECO:0000256" key="5">
    <source>
        <dbReference type="ARBA" id="ARBA00022723"/>
    </source>
</evidence>
<evidence type="ECO:0000256" key="4">
    <source>
        <dbReference type="ARBA" id="ARBA00022596"/>
    </source>
</evidence>
<dbReference type="Gene3D" id="2.10.150.10">
    <property type="entry name" value="Urease, beta subunit"/>
    <property type="match status" value="1"/>
</dbReference>
<feature type="domain" description="Urease" evidence="9">
    <location>
        <begin position="395"/>
        <end position="831"/>
    </location>
</feature>
<name>A0ABR4J5N6_9EURO</name>
<sequence>MQLIARELDKLLISQTGSLAQKRLARGVRLNYAEATMMRDGKHTVSELMSIGKHILGRRHVLPGVVAILKVLQVEGTFTTGTHLVTVDQPISSEEGDIERALYSSFLPIPDESAFPSYAESDYEPLKMPGAISPAPGKIELNPGRKRVRLRVTNKGDRPIQVGSHFHFIESNPELDFDRIKSYGYHLDIPSGMSSRFEPGDTKTVTLTQISGLKTIKGGSSIATGTIDLSHTNRVLERLKEEGFRHTPETESEHAEFGSAEIEPYSMDRMSYASMYGPTLGDCVRLGSTDLWVKIERDYTAHGDECTFGGGKTLRDGIGQAAGRADSECADLVLVNAVVIDWSGIYKADVGVKDGLIVGIGKAGNPDVMDNVNPSLVIGSNTDVIAAEGKIVTAGGIDTHVHYICPQQAVEAITSGVTTMFGGGTGPSTATVAANCTPSKTYIRQMMQALDHLPVNYGVIGKGSDTGAPGLRDQCNAGVAGLKLHEDWGCTPSAIDNCLRVCDEFDIQCQIHSDSLNESGFVERTAAAFKGRTVHAYHIEGAGGGHAPDMISLVEHSNVLPSSTNPTKPYTCNTVDEHLDMVMSCHHLSKDIPEDIAFADSRIRAETIAAEDVLHDTGAISMMSSDSQAMGRCGEVITRAWNLAHKNKIERGRLPEDEGSGADNHRVKRYVSKYTINPALAQGISHVVGSVEVGKFADLVIWEPVSFGTKPFMVLKKGFVATAQMGDPNASISTVQPIIARPMFSPLVPSSSVMFVSKAGLENGSVESYNLKKQIEIVKNTRTVTKLDMKFNNATPKMEVDPEAFTVVADGVVCKAEAAMEVPLAHQCFIY</sequence>
<dbReference type="Pfam" id="PF00449">
    <property type="entry name" value="Urease_alpha"/>
    <property type="match status" value="1"/>
</dbReference>
<dbReference type="NCBIfam" id="TIGR01792">
    <property type="entry name" value="urease_alph"/>
    <property type="match status" value="1"/>
</dbReference>
<keyword evidence="5 7" id="KW-0479">Metal-binding</keyword>
<evidence type="ECO:0000256" key="2">
    <source>
        <dbReference type="ARBA" id="ARBA00004897"/>
    </source>
</evidence>
<dbReference type="Pfam" id="PF00547">
    <property type="entry name" value="Urease_gamma"/>
    <property type="match status" value="1"/>
</dbReference>
<proteinExistence type="inferred from homology"/>
<dbReference type="CDD" id="cd00407">
    <property type="entry name" value="Urease_beta"/>
    <property type="match status" value="1"/>
</dbReference>
<dbReference type="PIRSF" id="PIRSF001222">
    <property type="entry name" value="Urease"/>
    <property type="match status" value="1"/>
</dbReference>
<comment type="caution">
    <text evidence="10">The sequence shown here is derived from an EMBL/GenBank/DDBJ whole genome shotgun (WGS) entry which is preliminary data.</text>
</comment>
<dbReference type="CDD" id="cd00375">
    <property type="entry name" value="Urease_alpha"/>
    <property type="match status" value="1"/>
</dbReference>
<dbReference type="PROSITE" id="PS51368">
    <property type="entry name" value="UREASE_3"/>
    <property type="match status" value="1"/>
</dbReference>
<dbReference type="SUPFAM" id="SSF54111">
    <property type="entry name" value="Urease, gamma-subunit"/>
    <property type="match status" value="1"/>
</dbReference>
<dbReference type="HAMAP" id="MF_01953">
    <property type="entry name" value="Urease_alpha"/>
    <property type="match status" value="1"/>
</dbReference>
<dbReference type="SUPFAM" id="SSF51278">
    <property type="entry name" value="Urease, beta-subunit"/>
    <property type="match status" value="1"/>
</dbReference>
<dbReference type="InterPro" id="IPR036461">
    <property type="entry name" value="Urease_betasu_sf"/>
</dbReference>
<dbReference type="Proteomes" id="UP001610446">
    <property type="component" value="Unassembled WGS sequence"/>
</dbReference>
<evidence type="ECO:0000256" key="6">
    <source>
        <dbReference type="ARBA" id="ARBA00022801"/>
    </source>
</evidence>
<gene>
    <name evidence="10" type="ORF">BJY01DRAFT_259262</name>
</gene>
<dbReference type="InterPro" id="IPR032466">
    <property type="entry name" value="Metal_Hydrolase"/>
</dbReference>
<dbReference type="EMBL" id="JBFXLU010000208">
    <property type="protein sequence ID" value="KAL2835351.1"/>
    <property type="molecule type" value="Genomic_DNA"/>
</dbReference>
<dbReference type="NCBIfam" id="TIGR00192">
    <property type="entry name" value="urease_beta"/>
    <property type="match status" value="1"/>
</dbReference>
<dbReference type="SUPFAM" id="SSF51556">
    <property type="entry name" value="Metallo-dependent hydrolases"/>
    <property type="match status" value="1"/>
</dbReference>
<dbReference type="Gene3D" id="2.30.40.10">
    <property type="entry name" value="Urease, subunit C, domain 1"/>
    <property type="match status" value="1"/>
</dbReference>
<dbReference type="InterPro" id="IPR005848">
    <property type="entry name" value="Urease_asu"/>
</dbReference>
<reference evidence="10 11" key="1">
    <citation type="submission" date="2024-07" db="EMBL/GenBank/DDBJ databases">
        <title>Section-level genome sequencing and comparative genomics of Aspergillus sections Usti and Cavernicolus.</title>
        <authorList>
            <consortium name="Lawrence Berkeley National Laboratory"/>
            <person name="Nybo J.L."/>
            <person name="Vesth T.C."/>
            <person name="Theobald S."/>
            <person name="Frisvad J.C."/>
            <person name="Larsen T.O."/>
            <person name="Kjaerboelling I."/>
            <person name="Rothschild-Mancinelli K."/>
            <person name="Lyhne E.K."/>
            <person name="Kogle M.E."/>
            <person name="Barry K."/>
            <person name="Clum A."/>
            <person name="Na H."/>
            <person name="Ledsgaard L."/>
            <person name="Lin J."/>
            <person name="Lipzen A."/>
            <person name="Kuo A."/>
            <person name="Riley R."/>
            <person name="Mondo S."/>
            <person name="Labutti K."/>
            <person name="Haridas S."/>
            <person name="Pangalinan J."/>
            <person name="Salamov A.A."/>
            <person name="Simmons B.A."/>
            <person name="Magnuson J.K."/>
            <person name="Chen J."/>
            <person name="Drula E."/>
            <person name="Henrissat B."/>
            <person name="Wiebenga A."/>
            <person name="Lubbers R.J."/>
            <person name="Gomes A.C."/>
            <person name="Makela M.R."/>
            <person name="Stajich J."/>
            <person name="Grigoriev I.V."/>
            <person name="Mortensen U.H."/>
            <person name="De Vries R.P."/>
            <person name="Baker S.E."/>
            <person name="Andersen M.R."/>
        </authorList>
    </citation>
    <scope>NUCLEOTIDE SEQUENCE [LARGE SCALE GENOMIC DNA]</scope>
    <source>
        <strain evidence="10 11">CBS 123904</strain>
    </source>
</reference>
<dbReference type="SUPFAM" id="SSF51338">
    <property type="entry name" value="Composite domain of metallo-dependent hydrolases"/>
    <property type="match status" value="1"/>
</dbReference>
<dbReference type="Gene3D" id="3.20.20.140">
    <property type="entry name" value="Metal-dependent hydrolases"/>
    <property type="match status" value="1"/>
</dbReference>
<evidence type="ECO:0000313" key="10">
    <source>
        <dbReference type="EMBL" id="KAL2835351.1"/>
    </source>
</evidence>
<feature type="active site" description="Proton donor" evidence="8">
    <location>
        <position position="586"/>
    </location>
</feature>
<keyword evidence="4 7" id="KW-0533">Nickel</keyword>
<dbReference type="EC" id="3.5.1.5" evidence="3 7"/>
<dbReference type="InterPro" id="IPR002026">
    <property type="entry name" value="Urease_gamma/gamma-beta_su"/>
</dbReference>
<dbReference type="NCBIfam" id="NF009686">
    <property type="entry name" value="PRK13207.1"/>
    <property type="match status" value="1"/>
</dbReference>
<dbReference type="InterPro" id="IPR017951">
    <property type="entry name" value="Urease_asu_c"/>
</dbReference>
<comment type="pathway">
    <text evidence="2 7">Nitrogen metabolism; urea degradation; CO(2) and NH(3) from urea (urease route): step 1/1.</text>
</comment>